<organism evidence="19 20">
    <name type="scientific">Natronoflexus pectinivorans</name>
    <dbReference type="NCBI Taxonomy" id="682526"/>
    <lineage>
        <taxon>Bacteria</taxon>
        <taxon>Pseudomonadati</taxon>
        <taxon>Bacteroidota</taxon>
        <taxon>Bacteroidia</taxon>
        <taxon>Marinilabiliales</taxon>
        <taxon>Marinilabiliaceae</taxon>
        <taxon>Natronoflexus</taxon>
    </lineage>
</organism>
<evidence type="ECO:0000256" key="13">
    <source>
        <dbReference type="SAM" id="Coils"/>
    </source>
</evidence>
<feature type="chain" id="PRO_5020667405" description="histidine kinase" evidence="15">
    <location>
        <begin position="22"/>
        <end position="1437"/>
    </location>
</feature>
<dbReference type="Pfam" id="PF07495">
    <property type="entry name" value="Y_Y_Y"/>
    <property type="match status" value="1"/>
</dbReference>
<dbReference type="PANTHER" id="PTHR43547">
    <property type="entry name" value="TWO-COMPONENT HISTIDINE KINASE"/>
    <property type="match status" value="1"/>
</dbReference>
<dbReference type="SMART" id="SM00342">
    <property type="entry name" value="HTH_ARAC"/>
    <property type="match status" value="1"/>
</dbReference>
<evidence type="ECO:0000313" key="20">
    <source>
        <dbReference type="Proteomes" id="UP000295221"/>
    </source>
</evidence>
<dbReference type="PROSITE" id="PS00041">
    <property type="entry name" value="HTH_ARAC_FAMILY_1"/>
    <property type="match status" value="1"/>
</dbReference>
<dbReference type="CDD" id="cd17574">
    <property type="entry name" value="REC_OmpR"/>
    <property type="match status" value="1"/>
</dbReference>
<keyword evidence="10" id="KW-0238">DNA-binding</keyword>
<feature type="domain" description="Histidine kinase" evidence="17">
    <location>
        <begin position="920"/>
        <end position="1143"/>
    </location>
</feature>
<dbReference type="FunFam" id="3.30.565.10:FF:000037">
    <property type="entry name" value="Hybrid sensor histidine kinase/response regulator"/>
    <property type="match status" value="1"/>
</dbReference>
<dbReference type="GO" id="GO:0003700">
    <property type="term" value="F:DNA-binding transcription factor activity"/>
    <property type="evidence" value="ECO:0007669"/>
    <property type="project" value="InterPro"/>
</dbReference>
<proteinExistence type="predicted"/>
<dbReference type="Pfam" id="PF07494">
    <property type="entry name" value="Reg_prop"/>
    <property type="match status" value="6"/>
</dbReference>
<dbReference type="InterPro" id="IPR036890">
    <property type="entry name" value="HATPase_C_sf"/>
</dbReference>
<dbReference type="FunFam" id="3.40.50.2300:FF:000138">
    <property type="entry name" value="Two-component system sensor histidine kinase/response regulator"/>
    <property type="match status" value="1"/>
</dbReference>
<feature type="signal peptide" evidence="15">
    <location>
        <begin position="1"/>
        <end position="21"/>
    </location>
</feature>
<dbReference type="Proteomes" id="UP000295221">
    <property type="component" value="Unassembled WGS sequence"/>
</dbReference>
<dbReference type="Gene3D" id="1.10.287.130">
    <property type="match status" value="1"/>
</dbReference>
<dbReference type="InterPro" id="IPR001789">
    <property type="entry name" value="Sig_transdc_resp-reg_receiver"/>
</dbReference>
<dbReference type="InterPro" id="IPR011123">
    <property type="entry name" value="Y_Y_Y"/>
</dbReference>
<dbReference type="InterPro" id="IPR011110">
    <property type="entry name" value="Reg_prop"/>
</dbReference>
<evidence type="ECO:0000259" key="16">
    <source>
        <dbReference type="PROSITE" id="PS01124"/>
    </source>
</evidence>
<dbReference type="Gene3D" id="3.40.50.2300">
    <property type="match status" value="1"/>
</dbReference>
<evidence type="ECO:0000256" key="15">
    <source>
        <dbReference type="SAM" id="SignalP"/>
    </source>
</evidence>
<dbReference type="SUPFAM" id="SSF46689">
    <property type="entry name" value="Homeodomain-like"/>
    <property type="match status" value="1"/>
</dbReference>
<comment type="catalytic activity">
    <reaction evidence="1">
        <text>ATP + protein L-histidine = ADP + protein N-phospho-L-histidine.</text>
        <dbReference type="EC" id="2.7.13.3"/>
    </reaction>
</comment>
<keyword evidence="3 12" id="KW-0597">Phosphoprotein</keyword>
<dbReference type="Gene3D" id="2.130.10.10">
    <property type="entry name" value="YVTN repeat-like/Quinoprotein amine dehydrogenase"/>
    <property type="match status" value="2"/>
</dbReference>
<dbReference type="Pfam" id="PF00072">
    <property type="entry name" value="Response_reg"/>
    <property type="match status" value="1"/>
</dbReference>
<dbReference type="PROSITE" id="PS50110">
    <property type="entry name" value="RESPONSE_REGULATORY"/>
    <property type="match status" value="1"/>
</dbReference>
<dbReference type="GO" id="GO:0000155">
    <property type="term" value="F:phosphorelay sensor kinase activity"/>
    <property type="evidence" value="ECO:0007669"/>
    <property type="project" value="InterPro"/>
</dbReference>
<dbReference type="InterPro" id="IPR004358">
    <property type="entry name" value="Sig_transdc_His_kin-like_C"/>
</dbReference>
<keyword evidence="5" id="KW-0547">Nucleotide-binding</keyword>
<dbReference type="InterPro" id="IPR005467">
    <property type="entry name" value="His_kinase_dom"/>
</dbReference>
<evidence type="ECO:0000256" key="1">
    <source>
        <dbReference type="ARBA" id="ARBA00000085"/>
    </source>
</evidence>
<evidence type="ECO:0000256" key="12">
    <source>
        <dbReference type="PROSITE-ProRule" id="PRU00169"/>
    </source>
</evidence>
<dbReference type="InterPro" id="IPR013783">
    <property type="entry name" value="Ig-like_fold"/>
</dbReference>
<keyword evidence="13" id="KW-0175">Coiled coil</keyword>
<dbReference type="InterPro" id="IPR003661">
    <property type="entry name" value="HisK_dim/P_dom"/>
</dbReference>
<keyword evidence="4" id="KW-0808">Transferase</keyword>
<dbReference type="PROSITE" id="PS01124">
    <property type="entry name" value="HTH_ARAC_FAMILY_2"/>
    <property type="match status" value="1"/>
</dbReference>
<evidence type="ECO:0000259" key="18">
    <source>
        <dbReference type="PROSITE" id="PS50110"/>
    </source>
</evidence>
<evidence type="ECO:0000256" key="7">
    <source>
        <dbReference type="ARBA" id="ARBA00022840"/>
    </source>
</evidence>
<keyword evidence="7" id="KW-0067">ATP-binding</keyword>
<dbReference type="Gene3D" id="2.60.40.10">
    <property type="entry name" value="Immunoglobulins"/>
    <property type="match status" value="1"/>
</dbReference>
<dbReference type="SUPFAM" id="SSF52172">
    <property type="entry name" value="CheY-like"/>
    <property type="match status" value="1"/>
</dbReference>
<dbReference type="PRINTS" id="PR00344">
    <property type="entry name" value="BCTRLSENSOR"/>
</dbReference>
<keyword evidence="20" id="KW-1185">Reference proteome</keyword>
<dbReference type="FunFam" id="2.60.40.10:FF:000791">
    <property type="entry name" value="Two-component system sensor histidine kinase/response regulator"/>
    <property type="match status" value="1"/>
</dbReference>
<dbReference type="InterPro" id="IPR036097">
    <property type="entry name" value="HisK_dim/P_sf"/>
</dbReference>
<dbReference type="InterPro" id="IPR009057">
    <property type="entry name" value="Homeodomain-like_sf"/>
</dbReference>
<dbReference type="GO" id="GO:0005524">
    <property type="term" value="F:ATP binding"/>
    <property type="evidence" value="ECO:0007669"/>
    <property type="project" value="UniProtKB-KW"/>
</dbReference>
<dbReference type="GO" id="GO:0043565">
    <property type="term" value="F:sequence-specific DNA binding"/>
    <property type="evidence" value="ECO:0007669"/>
    <property type="project" value="InterPro"/>
</dbReference>
<evidence type="ECO:0000256" key="10">
    <source>
        <dbReference type="ARBA" id="ARBA00023125"/>
    </source>
</evidence>
<keyword evidence="6 19" id="KW-0418">Kinase</keyword>
<dbReference type="InterPro" id="IPR011006">
    <property type="entry name" value="CheY-like_superfamily"/>
</dbReference>
<comment type="caution">
    <text evidence="19">The sequence shown here is derived from an EMBL/GenBank/DDBJ whole genome shotgun (WGS) entry which is preliminary data.</text>
</comment>
<feature type="domain" description="HTH araC/xylS-type" evidence="16">
    <location>
        <begin position="1339"/>
        <end position="1437"/>
    </location>
</feature>
<dbReference type="EC" id="2.7.13.3" evidence="2"/>
<evidence type="ECO:0000256" key="5">
    <source>
        <dbReference type="ARBA" id="ARBA00022741"/>
    </source>
</evidence>
<protein>
    <recommendedName>
        <fullName evidence="2">histidine kinase</fullName>
        <ecNumber evidence="2">2.7.13.3</ecNumber>
    </recommendedName>
</protein>
<name>A0A4R2GPJ5_9BACT</name>
<keyword evidence="14" id="KW-0472">Membrane</keyword>
<gene>
    <name evidence="19" type="ORF">EV194_101260</name>
</gene>
<dbReference type="SMART" id="SM00448">
    <property type="entry name" value="REC"/>
    <property type="match status" value="1"/>
</dbReference>
<evidence type="ECO:0000256" key="11">
    <source>
        <dbReference type="ARBA" id="ARBA00023163"/>
    </source>
</evidence>
<feature type="transmembrane region" description="Helical" evidence="14">
    <location>
        <begin position="804"/>
        <end position="826"/>
    </location>
</feature>
<evidence type="ECO:0000256" key="14">
    <source>
        <dbReference type="SAM" id="Phobius"/>
    </source>
</evidence>
<dbReference type="SUPFAM" id="SSF47384">
    <property type="entry name" value="Homodimeric domain of signal transducing histidine kinase"/>
    <property type="match status" value="1"/>
</dbReference>
<evidence type="ECO:0000256" key="3">
    <source>
        <dbReference type="ARBA" id="ARBA00022553"/>
    </source>
</evidence>
<dbReference type="SUPFAM" id="SSF50998">
    <property type="entry name" value="Quinoprotein alcohol dehydrogenase-like"/>
    <property type="match status" value="1"/>
</dbReference>
<keyword evidence="11" id="KW-0804">Transcription</keyword>
<dbReference type="Gene3D" id="3.30.565.10">
    <property type="entry name" value="Histidine kinase-like ATPase, C-terminal domain"/>
    <property type="match status" value="1"/>
</dbReference>
<feature type="coiled-coil region" evidence="13">
    <location>
        <begin position="848"/>
        <end position="913"/>
    </location>
</feature>
<keyword evidence="15" id="KW-0732">Signal</keyword>
<evidence type="ECO:0000256" key="9">
    <source>
        <dbReference type="ARBA" id="ARBA00023015"/>
    </source>
</evidence>
<keyword evidence="14" id="KW-0812">Transmembrane</keyword>
<dbReference type="Pfam" id="PF02518">
    <property type="entry name" value="HATPase_c"/>
    <property type="match status" value="1"/>
</dbReference>
<sequence>MTGIRILLIFFCIALTSNTSASGELNYHYRYLTINDGLPQNTVYSILKDQFGFMWFATGNGLSRYDGHNFVNYWKPDLPSNLIHALAECANNRIWIGTSQGLSYYDHKNEEFGEFSLSHDFRTLNVLSLFIDKLGRIWVGTSNQGLYMIEVNDEGDYVQQHWNSQNSVLAGNQVTCFALYNDELLIGTNAGIYVYNEYSNSLDEFEYSSPGSSLILSMYETFNGDIWIGTFNGVWVYNPETGLDVWYAFNPSDIGGLSHSRVNHIIQDKNGVIYISTLGGVDIFQPETNTFTSLPYKTPADFSLNSIFINLIYIDDQGNIWIGTEKGGVNQISLYQKPFNHLLHKETNPNSLSESTVNSIQVYADVVWIGTAGGGLNKFFRNENRFEHYRFDANNEASIPSDYVTSILRTPDGDLWVGTWGGGIAKRLSDGNFQRYIPVVPDPETGYENVFVSSLLYDDRGYLFIGTEGGLSILDLKTEQFLVINENHNALAHIREIGDLLLDSSDQIWVATRVGLYRFPADKIDFAYDALFPERNLTIYRQNATTIANGELPGNYVTTVFEDRDANIWIGTHGDGLVKFEKFVGGDFKSRVYTVNDGLSNNVIYSIEQDKAGFIWVSTDYGLSRLCLDSDEIDHFLTDDGLLSNQFYWTASNMSSDGELFFGSISGVNYFYPCGFPEYLFEPEVAITSFRVFNKILNVGDRRNGRTVLNQTLSKTTEISLSYKDNIFSIEFSALDFLNPRKVKYAYQLENVDRDWVEVSSDQRVATYSNLKGGRYLFRVRTTNSEGEWSSHERQLLIIVRPPFWQTTWFLLLMVLCVIIGVSFYMKHHTRRLLLEKTKLETMVKERTAQIEEQNSFMKAQAEELKEVNTTLQKRKELIEGQKKELEEKNVEIVNQRDRLIALNKEIEEVNQSRLRFFTNISHEFRTPLTLIISPIERLLKEIHLPGIANDLLQSVQRNARRLNLLIDQLLMFRRIETGNLRVRIVNENVETFVKEVFHAFENLANQREINFELRFKLQNPVCWFDPEKVENILYNLLSNAFKYTPHKGKIELIVAEETVMKGDKSFNSLSIEVNDTGKGIGENEIEKIFNRFYRGENDARTKGSGIGLSLTKELVEALNGSIMVTRNGKSGSRFIVTLPIEKEDFPGAEVNEIPVFDMIDLNNRVQVIYDSISEKEPFNYELSEVDNDEETVLVVEDNNELALFIANALSSNYRVILAANGKIGYELARKHSPDLVISDVMMPEMDGIEMCRQIKNNLYTSHIPVIMLSAKALLEDQLQGIQTGADDYVSKPFNLDILKAKVSNVIESRRRLRSKFANSNEINIDKKETETLDDKFLARAYEVMEEAYSNPEFSVEMFADQMFVSRSLLYKKLKALVDFSPNDFITVFRLKKSLPMLLSKELSINEVAYSIGFNDPKYFSRVFKKFYKKSPSEYVG</sequence>
<dbReference type="SMART" id="SM00388">
    <property type="entry name" value="HisKA"/>
    <property type="match status" value="1"/>
</dbReference>
<dbReference type="InterPro" id="IPR015943">
    <property type="entry name" value="WD40/YVTN_repeat-like_dom_sf"/>
</dbReference>
<dbReference type="CDD" id="cd00082">
    <property type="entry name" value="HisKA"/>
    <property type="match status" value="1"/>
</dbReference>
<keyword evidence="9" id="KW-0805">Transcription regulation</keyword>
<dbReference type="Pfam" id="PF00512">
    <property type="entry name" value="HisKA"/>
    <property type="match status" value="1"/>
</dbReference>
<evidence type="ECO:0000256" key="6">
    <source>
        <dbReference type="ARBA" id="ARBA00022777"/>
    </source>
</evidence>
<accession>A0A4R2GPJ5</accession>
<dbReference type="Pfam" id="PF12833">
    <property type="entry name" value="HTH_18"/>
    <property type="match status" value="1"/>
</dbReference>
<dbReference type="PROSITE" id="PS50109">
    <property type="entry name" value="HIS_KIN"/>
    <property type="match status" value="1"/>
</dbReference>
<evidence type="ECO:0000259" key="17">
    <source>
        <dbReference type="PROSITE" id="PS50109"/>
    </source>
</evidence>
<feature type="domain" description="Response regulatory" evidence="18">
    <location>
        <begin position="1192"/>
        <end position="1307"/>
    </location>
</feature>
<evidence type="ECO:0000256" key="8">
    <source>
        <dbReference type="ARBA" id="ARBA00023012"/>
    </source>
</evidence>
<keyword evidence="8" id="KW-0902">Two-component regulatory system</keyword>
<dbReference type="InterPro" id="IPR018060">
    <property type="entry name" value="HTH_AraC"/>
</dbReference>
<dbReference type="InterPro" id="IPR003594">
    <property type="entry name" value="HATPase_dom"/>
</dbReference>
<dbReference type="PANTHER" id="PTHR43547:SF2">
    <property type="entry name" value="HYBRID SIGNAL TRANSDUCTION HISTIDINE KINASE C"/>
    <property type="match status" value="1"/>
</dbReference>
<dbReference type="SUPFAM" id="SSF55874">
    <property type="entry name" value="ATPase domain of HSP90 chaperone/DNA topoisomerase II/histidine kinase"/>
    <property type="match status" value="1"/>
</dbReference>
<evidence type="ECO:0000313" key="19">
    <source>
        <dbReference type="EMBL" id="TCO10629.1"/>
    </source>
</evidence>
<dbReference type="EMBL" id="SLWK01000001">
    <property type="protein sequence ID" value="TCO10629.1"/>
    <property type="molecule type" value="Genomic_DNA"/>
</dbReference>
<feature type="modified residue" description="4-aspartylphosphate" evidence="12">
    <location>
        <position position="1240"/>
    </location>
</feature>
<evidence type="ECO:0000256" key="2">
    <source>
        <dbReference type="ARBA" id="ARBA00012438"/>
    </source>
</evidence>
<dbReference type="SMART" id="SM00387">
    <property type="entry name" value="HATPase_c"/>
    <property type="match status" value="1"/>
</dbReference>
<evidence type="ECO:0000256" key="4">
    <source>
        <dbReference type="ARBA" id="ARBA00022679"/>
    </source>
</evidence>
<dbReference type="InterPro" id="IPR011047">
    <property type="entry name" value="Quinoprotein_ADH-like_sf"/>
</dbReference>
<dbReference type="SUPFAM" id="SSF63829">
    <property type="entry name" value="Calcium-dependent phosphotriesterase"/>
    <property type="match status" value="1"/>
</dbReference>
<dbReference type="Gene3D" id="1.10.10.60">
    <property type="entry name" value="Homeodomain-like"/>
    <property type="match status" value="1"/>
</dbReference>
<reference evidence="19 20" key="1">
    <citation type="submission" date="2019-03" db="EMBL/GenBank/DDBJ databases">
        <title>Genomic Encyclopedia of Type Strains, Phase IV (KMG-IV): sequencing the most valuable type-strain genomes for metagenomic binning, comparative biology and taxonomic classification.</title>
        <authorList>
            <person name="Goeker M."/>
        </authorList>
    </citation>
    <scope>NUCLEOTIDE SEQUENCE [LARGE SCALE GENOMIC DNA]</scope>
    <source>
        <strain evidence="19 20">DSM 24179</strain>
    </source>
</reference>
<dbReference type="InterPro" id="IPR018062">
    <property type="entry name" value="HTH_AraC-typ_CS"/>
</dbReference>
<keyword evidence="14" id="KW-1133">Transmembrane helix</keyword>